<feature type="domain" description="RING-type" evidence="6">
    <location>
        <begin position="532"/>
        <end position="607"/>
    </location>
</feature>
<dbReference type="PROSITE" id="PS00518">
    <property type="entry name" value="ZF_RING_1"/>
    <property type="match status" value="1"/>
</dbReference>
<keyword evidence="8" id="KW-1185">Reference proteome</keyword>
<dbReference type="InterPro" id="IPR001841">
    <property type="entry name" value="Znf_RING"/>
</dbReference>
<evidence type="ECO:0000256" key="4">
    <source>
        <dbReference type="PROSITE-ProRule" id="PRU00175"/>
    </source>
</evidence>
<dbReference type="GO" id="GO:0008270">
    <property type="term" value="F:zinc ion binding"/>
    <property type="evidence" value="ECO:0007669"/>
    <property type="project" value="UniProtKB-KW"/>
</dbReference>
<feature type="compositionally biased region" description="Low complexity" evidence="5">
    <location>
        <begin position="37"/>
        <end position="52"/>
    </location>
</feature>
<evidence type="ECO:0000256" key="2">
    <source>
        <dbReference type="ARBA" id="ARBA00022771"/>
    </source>
</evidence>
<dbReference type="Gene3D" id="3.30.40.10">
    <property type="entry name" value="Zinc/RING finger domain, C3HC4 (zinc finger)"/>
    <property type="match status" value="1"/>
</dbReference>
<dbReference type="InterPro" id="IPR017907">
    <property type="entry name" value="Znf_RING_CS"/>
</dbReference>
<evidence type="ECO:0000259" key="6">
    <source>
        <dbReference type="PROSITE" id="PS50089"/>
    </source>
</evidence>
<feature type="compositionally biased region" description="Polar residues" evidence="5">
    <location>
        <begin position="192"/>
        <end position="217"/>
    </location>
</feature>
<sequence>MAIAGLRKRGGAVATSTLRKPGTYATGALSARPILPKPSTTIASTSTPSNPTGISDPYDPHSVRASVARRRAIREAERARKEAEAEAAEKAEMAAHYESIGRPAGPTAGAAGTSRSALLLAAAGVRLPGSSGYDASASTRPASAGASASVSASGWLSASTLLAARETKSTPDAKTSIPPRPPSAPTEKAQPTVESPPQNPASSISVNTAASRRTPSTPARGPNTAHATPAIGTPNSIQLDWDLDLTTLASPMPNRTAYSGPPGRRSRSRDGSGSLVALFTSASSDPTTHPRRSLSVGAGAPRVQTTPSPAYATPAQYSNFGDWATPDADIEAELEKILGPATEGWAEEITGVVTEEEISRAQAKLEKELASARTATSATTKHVNTKYMRTEPPGQIAVGQVVHEDDDGTPIFRGFAMLNATTSLLQYWCMDVSTEEPRTFEYPLSSISRARAVQTAAELHAVAVVVLELDDGESVRWRVEGDAARRKIEEAVARVRGGRSGTSESAAGDAQNSAGAVSSTADQSGTPDAGECTLCFDGTEDQTLLPCRHRLCTTCLTRLRSTVFEINAAREEERMERLARRAAYGVRVAADDEDELEDVVVRCPWDRVVVEGVVELIKGVQK</sequence>
<evidence type="ECO:0000313" key="7">
    <source>
        <dbReference type="EMBL" id="KXS12430.1"/>
    </source>
</evidence>
<feature type="region of interest" description="Disordered" evidence="5">
    <location>
        <begin position="166"/>
        <end position="236"/>
    </location>
</feature>
<feature type="compositionally biased region" description="Basic and acidic residues" evidence="5">
    <location>
        <begin position="73"/>
        <end position="95"/>
    </location>
</feature>
<protein>
    <recommendedName>
        <fullName evidence="6">RING-type domain-containing protein</fullName>
    </recommendedName>
</protein>
<feature type="region of interest" description="Disordered" evidence="5">
    <location>
        <begin position="251"/>
        <end position="318"/>
    </location>
</feature>
<dbReference type="EMBL" id="KQ965788">
    <property type="protein sequence ID" value="KXS12430.1"/>
    <property type="molecule type" value="Genomic_DNA"/>
</dbReference>
<evidence type="ECO:0000256" key="3">
    <source>
        <dbReference type="ARBA" id="ARBA00022833"/>
    </source>
</evidence>
<proteinExistence type="predicted"/>
<organism evidence="7 8">
    <name type="scientific">Gonapodya prolifera (strain JEL478)</name>
    <name type="common">Monoblepharis prolifera</name>
    <dbReference type="NCBI Taxonomy" id="1344416"/>
    <lineage>
        <taxon>Eukaryota</taxon>
        <taxon>Fungi</taxon>
        <taxon>Fungi incertae sedis</taxon>
        <taxon>Chytridiomycota</taxon>
        <taxon>Chytridiomycota incertae sedis</taxon>
        <taxon>Monoblepharidomycetes</taxon>
        <taxon>Monoblepharidales</taxon>
        <taxon>Gonapodyaceae</taxon>
        <taxon>Gonapodya</taxon>
    </lineage>
</organism>
<evidence type="ECO:0000256" key="5">
    <source>
        <dbReference type="SAM" id="MobiDB-lite"/>
    </source>
</evidence>
<feature type="compositionally biased region" description="Basic residues" evidence="5">
    <location>
        <begin position="1"/>
        <end position="10"/>
    </location>
</feature>
<evidence type="ECO:0000256" key="1">
    <source>
        <dbReference type="ARBA" id="ARBA00022723"/>
    </source>
</evidence>
<reference evidence="7 8" key="1">
    <citation type="journal article" date="2015" name="Genome Biol. Evol.">
        <title>Phylogenomic analyses indicate that early fungi evolved digesting cell walls of algal ancestors of land plants.</title>
        <authorList>
            <person name="Chang Y."/>
            <person name="Wang S."/>
            <person name="Sekimoto S."/>
            <person name="Aerts A.L."/>
            <person name="Choi C."/>
            <person name="Clum A."/>
            <person name="LaButti K.M."/>
            <person name="Lindquist E.A."/>
            <person name="Yee Ngan C."/>
            <person name="Ohm R.A."/>
            <person name="Salamov A.A."/>
            <person name="Grigoriev I.V."/>
            <person name="Spatafora J.W."/>
            <person name="Berbee M.L."/>
        </authorList>
    </citation>
    <scope>NUCLEOTIDE SEQUENCE [LARGE SCALE GENOMIC DNA]</scope>
    <source>
        <strain evidence="7 8">JEL478</strain>
    </source>
</reference>
<dbReference type="InterPro" id="IPR013083">
    <property type="entry name" value="Znf_RING/FYVE/PHD"/>
</dbReference>
<dbReference type="AlphaFoldDB" id="A0A139A6I8"/>
<keyword evidence="3" id="KW-0862">Zinc</keyword>
<keyword evidence="1" id="KW-0479">Metal-binding</keyword>
<dbReference type="PROSITE" id="PS50089">
    <property type="entry name" value="ZF_RING_2"/>
    <property type="match status" value="1"/>
</dbReference>
<feature type="region of interest" description="Disordered" evidence="5">
    <location>
        <begin position="1"/>
        <end position="100"/>
    </location>
</feature>
<dbReference type="Pfam" id="PF00097">
    <property type="entry name" value="zf-C3HC4"/>
    <property type="match status" value="1"/>
</dbReference>
<dbReference type="Proteomes" id="UP000070544">
    <property type="component" value="Unassembled WGS sequence"/>
</dbReference>
<gene>
    <name evidence="7" type="ORF">M427DRAFT_59573</name>
</gene>
<name>A0A139A6I8_GONPJ</name>
<evidence type="ECO:0000313" key="8">
    <source>
        <dbReference type="Proteomes" id="UP000070544"/>
    </source>
</evidence>
<keyword evidence="2 4" id="KW-0863">Zinc-finger</keyword>
<feature type="compositionally biased region" description="Polar residues" evidence="5">
    <location>
        <begin position="501"/>
        <end position="526"/>
    </location>
</feature>
<accession>A0A139A6I8</accession>
<dbReference type="SUPFAM" id="SSF57850">
    <property type="entry name" value="RING/U-box"/>
    <property type="match status" value="1"/>
</dbReference>
<feature type="region of interest" description="Disordered" evidence="5">
    <location>
        <begin position="494"/>
        <end position="527"/>
    </location>
</feature>
<dbReference type="InterPro" id="IPR018957">
    <property type="entry name" value="Znf_C3HC4_RING-type"/>
</dbReference>